<proteinExistence type="predicted"/>
<dbReference type="STRING" id="1441095.AM592_15125"/>
<reference evidence="2" key="1">
    <citation type="submission" date="2015-08" db="EMBL/GenBank/DDBJ databases">
        <title>Genome sequencing project for genomic taxonomy and phylogenomics of Bacillus-like bacteria.</title>
        <authorList>
            <person name="Liu B."/>
            <person name="Wang J."/>
            <person name="Zhu Y."/>
            <person name="Liu G."/>
            <person name="Chen Q."/>
            <person name="Chen Z."/>
            <person name="Lan J."/>
            <person name="Che J."/>
            <person name="Ge C."/>
            <person name="Shi H."/>
            <person name="Pan Z."/>
            <person name="Liu X."/>
        </authorList>
    </citation>
    <scope>NUCLEOTIDE SEQUENCE [LARGE SCALE GENOMIC DNA]</scope>
    <source>
        <strain evidence="2">FJAT-4402</strain>
    </source>
</reference>
<protein>
    <submittedName>
        <fullName evidence="1">Beta-barrel protein ywib</fullName>
    </submittedName>
</protein>
<evidence type="ECO:0000313" key="1">
    <source>
        <dbReference type="EMBL" id="ALC82767.1"/>
    </source>
</evidence>
<reference evidence="1 2" key="2">
    <citation type="journal article" date="2016" name="Int. J. Syst. Evol. Microbiol.">
        <title>Bacillus gobiensis sp. nov., isolated from a soil sample.</title>
        <authorList>
            <person name="Liu B."/>
            <person name="Liu G.H."/>
            <person name="Cetin S."/>
            <person name="Schumann P."/>
            <person name="Pan Z.Z."/>
            <person name="Chen Q.Q."/>
        </authorList>
    </citation>
    <scope>NUCLEOTIDE SEQUENCE [LARGE SCALE GENOMIC DNA]</scope>
    <source>
        <strain evidence="1 2">FJAT-4402</strain>
    </source>
</reference>
<keyword evidence="2" id="KW-1185">Reference proteome</keyword>
<dbReference type="Gene3D" id="2.40.128.20">
    <property type="match status" value="1"/>
</dbReference>
<dbReference type="SUPFAM" id="SSF50814">
    <property type="entry name" value="Lipocalins"/>
    <property type="match status" value="1"/>
</dbReference>
<dbReference type="OrthoDB" id="2352933at2"/>
<dbReference type="EMBL" id="CP012600">
    <property type="protein sequence ID" value="ALC82767.1"/>
    <property type="molecule type" value="Genomic_DNA"/>
</dbReference>
<organism evidence="1 2">
    <name type="scientific">Bacillus gobiensis</name>
    <dbReference type="NCBI Taxonomy" id="1441095"/>
    <lineage>
        <taxon>Bacteria</taxon>
        <taxon>Bacillati</taxon>
        <taxon>Bacillota</taxon>
        <taxon>Bacilli</taxon>
        <taxon>Bacillales</taxon>
        <taxon>Bacillaceae</taxon>
        <taxon>Bacillus</taxon>
    </lineage>
</organism>
<accession>A0A0M4FLA7</accession>
<dbReference type="Pfam" id="PF09148">
    <property type="entry name" value="DUF1934"/>
    <property type="match status" value="1"/>
</dbReference>
<dbReference type="Proteomes" id="UP000067625">
    <property type="component" value="Chromosome"/>
</dbReference>
<dbReference type="AlphaFoldDB" id="A0A0M4FLA7"/>
<gene>
    <name evidence="1" type="ORF">AM592_15125</name>
</gene>
<dbReference type="PATRIC" id="fig|1441095.3.peg.3337"/>
<name>A0A0M4FLA7_9BACI</name>
<sequence>MNRETPVSIHVQSVVNEGKDTETIEFQTTGQYYLKNNKIYLVYHEEHDLGKVKTTVKAHSGEVLIMRTGAIRMKQRFLPDVHTRTLYKMPFGELELGVETKEIEIGSGTIRLVYDMLVDHDQRHLHTLTIAYKEEQG</sequence>
<dbReference type="RefSeq" id="WP_053604578.1">
    <property type="nucleotide sequence ID" value="NZ_CP012600.1"/>
</dbReference>
<dbReference type="InterPro" id="IPR012674">
    <property type="entry name" value="Calycin"/>
</dbReference>
<evidence type="ECO:0000313" key="2">
    <source>
        <dbReference type="Proteomes" id="UP000067625"/>
    </source>
</evidence>
<dbReference type="InterPro" id="IPR015231">
    <property type="entry name" value="DUF1934"/>
</dbReference>